<dbReference type="InterPro" id="IPR005467">
    <property type="entry name" value="His_kinase_dom"/>
</dbReference>
<dbReference type="InterPro" id="IPR011006">
    <property type="entry name" value="CheY-like_superfamily"/>
</dbReference>
<keyword evidence="7" id="KW-0489">Methyltransferase</keyword>
<sequence length="1411" mass="157661">MTSKRPSKKSQSNSPASSTSNQEQQQKNQDELFPIVGMGASAGGLEAFTQLLSHLPVDTGMAFVLVQHLSPSHKSLLSDILSRTTQMPVTEVQNGMSVEPNHVYVIPPNAKMTISQGVLKLSPREKTRGYNMTVDAFFISLAEERGSKAIAVVLSGGDADGSRGLEAIKGEGGITFAQTSETATVSSMPNTAIASGHVDFILTPKEIAEELTKISRHPYIKNTTQVKSVEVLPQAEDALGTIFSLLRSAKGVDFSQYKQTTLKRRILRRMILYKFERLEDYLRYLEDNPAEVSALYQDVLISVTSFFRDPEVFEALKTKVFPIVAKDRTAESHIRIWVAGCSTGEEAYSIAICLLEYLANQGISQPIQIFATDINEAAIEKARNGIYKQNQILDVSPERLQRFFVQVEDGYQISKQVRELCVFARQNLLGDPPFSRLDLITCRNVLIYLGSAVQKKLLPIFHYGLKPTGFLMLGTSETVGEFTELFSLVDRKCKIYARRTAPARLNIDLLANHYPTETVNLQPIASENGENDWEIEKQADRIVLNQYAPVGVIINNDLEIVQFRGQTSAYLQPPLGRPSFNLLKMAKQDLRLELRTAIHQAKKRQVAVRKEGLQIKEDERVRHIRLDVVPFKLTPTAESYFLVLFEDISPLEIPALEAASDRNLTGISQQRRNQQQEITQLKQELGTTKEYLQSIIEEQQATNQDLRAANEEILSSNEELQSTNEELETAKEEIQATNEELNTINDELQRRNIESTQVSNDLQNLLSSINIPILMLGGDLRIRRFTPAAGIIFNLIPTDVGRPLSDINHNLHVPDLEQQIIEVINTLHFKAQEVQDNENHWYDLRIRPYRTIDNKIDGAVVVLVDIDAIKRGVEQLRASRDYAEAIVSTVRESLVVLNENLRVLSANQSFYETFQVVPQDTEQRLIFEIGNGQWDIPYLRSLLEEILLNNAQFQDVEVEHNFEQIGHKTMRLSARKMAQIDDTETPTILLVIEDITQHKQLEVERIELLQQEQSARNAAETANRAKDEFLSVLSHELRNPLNALLGWAQFLRTRELDEATTNQGLQSIENSARTQAQLIADLLDISRITSGRMRLDVEQIELIPVIEAAMEVVRISAEAKNIQITSQLEPSTITISADPIRLQQVVWNLLSNAIKFTPRGGRIEIALEYVDQQAEIRVSDTGQGISSDFLPYVFDRFRQADASTTRANTGLGLGLAIVRHLVELHGGTVQAQSEGEGQGATFIVRLPLQTNLEQSPVPSVIESTVSTDTPDTPVNDIPALNGVRVLIVDDEPEIRELFTTVLEVYGVEVTTVTSAKEALSALMANSSGYDILLSDIGMPEENGYTLIRQVRALSPEAGGEIPAAALTAYAREEEYKEALAAGFQMHLAKPVEAKQLLFVVAKLAGRVTNDS</sequence>
<feature type="compositionally biased region" description="Low complexity" evidence="15">
    <location>
        <begin position="9"/>
        <end position="22"/>
    </location>
</feature>
<dbReference type="EC" id="2.1.1.80" evidence="5"/>
<dbReference type="SUPFAM" id="SSF47757">
    <property type="entry name" value="Chemotaxis receptor methyltransferase CheR, N-terminal domain"/>
    <property type="match status" value="1"/>
</dbReference>
<dbReference type="SUPFAM" id="SSF53335">
    <property type="entry name" value="S-adenosyl-L-methionine-dependent methyltransferases"/>
    <property type="match status" value="1"/>
</dbReference>
<dbReference type="SUPFAM" id="SSF55874">
    <property type="entry name" value="ATPase domain of HSP90 chaperone/DNA topoisomerase II/histidine kinase"/>
    <property type="match status" value="1"/>
</dbReference>
<dbReference type="SUPFAM" id="SSF52172">
    <property type="entry name" value="CheY-like"/>
    <property type="match status" value="1"/>
</dbReference>
<evidence type="ECO:0000313" key="20">
    <source>
        <dbReference type="EMBL" id="MBH8562666.1"/>
    </source>
</evidence>
<evidence type="ECO:0000256" key="3">
    <source>
        <dbReference type="ARBA" id="ARBA00006402"/>
    </source>
</evidence>
<dbReference type="InterPro" id="IPR036804">
    <property type="entry name" value="CheR_N_sf"/>
</dbReference>
<accession>A0A8J7L958</accession>
<dbReference type="Gene3D" id="3.40.50.150">
    <property type="entry name" value="Vaccinia Virus protein VP39"/>
    <property type="match status" value="1"/>
</dbReference>
<keyword evidence="12" id="KW-0145">Chemotaxis</keyword>
<dbReference type="Pfam" id="PF13596">
    <property type="entry name" value="PAS_10"/>
    <property type="match status" value="1"/>
</dbReference>
<dbReference type="SMART" id="SM00091">
    <property type="entry name" value="PAS"/>
    <property type="match status" value="2"/>
</dbReference>
<evidence type="ECO:0000256" key="7">
    <source>
        <dbReference type="ARBA" id="ARBA00022603"/>
    </source>
</evidence>
<feature type="domain" description="Histidine kinase" evidence="16">
    <location>
        <begin position="1032"/>
        <end position="1250"/>
    </location>
</feature>
<evidence type="ECO:0000256" key="5">
    <source>
        <dbReference type="ARBA" id="ARBA00012534"/>
    </source>
</evidence>
<organism evidence="20 21">
    <name type="scientific">Amazonocrinis nigriterrae CENA67</name>
    <dbReference type="NCBI Taxonomy" id="2794033"/>
    <lineage>
        <taxon>Bacteria</taxon>
        <taxon>Bacillati</taxon>
        <taxon>Cyanobacteriota</taxon>
        <taxon>Cyanophyceae</taxon>
        <taxon>Nostocales</taxon>
        <taxon>Nostocaceae</taxon>
        <taxon>Amazonocrinis</taxon>
        <taxon>Amazonocrinis nigriterrae</taxon>
    </lineage>
</organism>
<dbReference type="RefSeq" id="WP_198124577.1">
    <property type="nucleotide sequence ID" value="NZ_JAECZC010000015.1"/>
</dbReference>
<dbReference type="InterPro" id="IPR029063">
    <property type="entry name" value="SAM-dependent_MTases_sf"/>
</dbReference>
<dbReference type="SMART" id="SM00388">
    <property type="entry name" value="HisKA"/>
    <property type="match status" value="1"/>
</dbReference>
<dbReference type="InterPro" id="IPR036890">
    <property type="entry name" value="HATPase_C_sf"/>
</dbReference>
<protein>
    <recommendedName>
        <fullName evidence="11">Circadian input-output histidine kinase CikA</fullName>
        <ecNumber evidence="5">2.1.1.80</ecNumber>
        <ecNumber evidence="4">2.7.13.3</ecNumber>
    </recommendedName>
</protein>
<dbReference type="InterPro" id="IPR035909">
    <property type="entry name" value="CheB_C"/>
</dbReference>
<dbReference type="InterPro" id="IPR000014">
    <property type="entry name" value="PAS"/>
</dbReference>
<dbReference type="InterPro" id="IPR000673">
    <property type="entry name" value="Sig_transdc_resp-reg_Me-estase"/>
</dbReference>
<evidence type="ECO:0000256" key="10">
    <source>
        <dbReference type="ARBA" id="ARBA00022777"/>
    </source>
</evidence>
<feature type="domain" description="Response regulatory" evidence="17">
    <location>
        <begin position="1284"/>
        <end position="1404"/>
    </location>
</feature>
<dbReference type="PRINTS" id="PR00996">
    <property type="entry name" value="CHERMTFRASE"/>
</dbReference>
<dbReference type="Gene3D" id="1.10.287.130">
    <property type="match status" value="1"/>
</dbReference>
<dbReference type="GO" id="GO:0032259">
    <property type="term" value="P:methylation"/>
    <property type="evidence" value="ECO:0007669"/>
    <property type="project" value="UniProtKB-KW"/>
</dbReference>
<evidence type="ECO:0000259" key="19">
    <source>
        <dbReference type="PROSITE" id="PS50123"/>
    </source>
</evidence>
<dbReference type="Gene3D" id="3.40.50.2300">
    <property type="match status" value="1"/>
</dbReference>
<keyword evidence="12" id="KW-0378">Hydrolase</keyword>
<evidence type="ECO:0000256" key="12">
    <source>
        <dbReference type="PROSITE-ProRule" id="PRU00050"/>
    </source>
</evidence>
<dbReference type="Proteomes" id="UP000632766">
    <property type="component" value="Unassembled WGS sequence"/>
</dbReference>
<evidence type="ECO:0000256" key="15">
    <source>
        <dbReference type="SAM" id="MobiDB-lite"/>
    </source>
</evidence>
<evidence type="ECO:0000259" key="16">
    <source>
        <dbReference type="PROSITE" id="PS50109"/>
    </source>
</evidence>
<evidence type="ECO:0000256" key="1">
    <source>
        <dbReference type="ARBA" id="ARBA00000085"/>
    </source>
</evidence>
<evidence type="ECO:0000256" key="14">
    <source>
        <dbReference type="SAM" id="Coils"/>
    </source>
</evidence>
<evidence type="ECO:0000259" key="18">
    <source>
        <dbReference type="PROSITE" id="PS50122"/>
    </source>
</evidence>
<dbReference type="GO" id="GO:0005737">
    <property type="term" value="C:cytoplasm"/>
    <property type="evidence" value="ECO:0007669"/>
    <property type="project" value="InterPro"/>
</dbReference>
<dbReference type="Pfam" id="PF02518">
    <property type="entry name" value="HATPase_c"/>
    <property type="match status" value="1"/>
</dbReference>
<evidence type="ECO:0000256" key="9">
    <source>
        <dbReference type="ARBA" id="ARBA00022691"/>
    </source>
</evidence>
<dbReference type="Pfam" id="PF00512">
    <property type="entry name" value="HisKA"/>
    <property type="match status" value="1"/>
</dbReference>
<dbReference type="Pfam" id="PF01339">
    <property type="entry name" value="CheB_methylest"/>
    <property type="match status" value="1"/>
</dbReference>
<dbReference type="InterPro" id="IPR050903">
    <property type="entry name" value="Bact_Chemotaxis_MeTrfase"/>
</dbReference>
<dbReference type="InterPro" id="IPR001789">
    <property type="entry name" value="Sig_transdc_resp-reg_receiver"/>
</dbReference>
<dbReference type="Gene3D" id="3.30.565.10">
    <property type="entry name" value="Histidine kinase-like ATPase, C-terminal domain"/>
    <property type="match status" value="1"/>
</dbReference>
<dbReference type="InterPro" id="IPR035965">
    <property type="entry name" value="PAS-like_dom_sf"/>
</dbReference>
<comment type="catalytic activity">
    <reaction evidence="2">
        <text>L-glutamyl-[protein] + S-adenosyl-L-methionine = [protein]-L-glutamate 5-O-methyl ester + S-adenosyl-L-homocysteine</text>
        <dbReference type="Rhea" id="RHEA:24452"/>
        <dbReference type="Rhea" id="RHEA-COMP:10208"/>
        <dbReference type="Rhea" id="RHEA-COMP:10311"/>
        <dbReference type="ChEBI" id="CHEBI:29973"/>
        <dbReference type="ChEBI" id="CHEBI:57856"/>
        <dbReference type="ChEBI" id="CHEBI:59789"/>
        <dbReference type="ChEBI" id="CHEBI:82795"/>
        <dbReference type="EC" id="2.1.1.80"/>
    </reaction>
</comment>
<evidence type="ECO:0000259" key="17">
    <source>
        <dbReference type="PROSITE" id="PS50110"/>
    </source>
</evidence>
<evidence type="ECO:0000256" key="4">
    <source>
        <dbReference type="ARBA" id="ARBA00012438"/>
    </source>
</evidence>
<dbReference type="PANTHER" id="PTHR24422:SF27">
    <property type="entry name" value="PROTEIN-GLUTAMATE O-METHYLTRANSFERASE"/>
    <property type="match status" value="1"/>
</dbReference>
<dbReference type="GO" id="GO:0000155">
    <property type="term" value="F:phosphorelay sensor kinase activity"/>
    <property type="evidence" value="ECO:0007669"/>
    <property type="project" value="InterPro"/>
</dbReference>
<dbReference type="CDD" id="cd16922">
    <property type="entry name" value="HATPase_EvgS-ArcB-TorS-like"/>
    <property type="match status" value="1"/>
</dbReference>
<gene>
    <name evidence="20" type="ORF">I8748_10830</name>
</gene>
<feature type="active site" evidence="12">
    <location>
        <position position="160"/>
    </location>
</feature>
<feature type="coiled-coil region" evidence="14">
    <location>
        <begin position="664"/>
        <end position="754"/>
    </location>
</feature>
<feature type="domain" description="CheB-type methylesterase" evidence="18">
    <location>
        <begin position="32"/>
        <end position="212"/>
    </location>
</feature>
<dbReference type="CDD" id="cd00082">
    <property type="entry name" value="HisKA"/>
    <property type="match status" value="1"/>
</dbReference>
<comment type="catalytic activity">
    <reaction evidence="1">
        <text>ATP + protein L-histidine = ADP + protein N-phospho-L-histidine.</text>
        <dbReference type="EC" id="2.7.13.3"/>
    </reaction>
</comment>
<keyword evidence="10" id="KW-0418">Kinase</keyword>
<dbReference type="SMART" id="SM00138">
    <property type="entry name" value="MeTrc"/>
    <property type="match status" value="1"/>
</dbReference>
<dbReference type="Pfam" id="PF00072">
    <property type="entry name" value="Response_reg"/>
    <property type="match status" value="1"/>
</dbReference>
<keyword evidence="14" id="KW-0175">Coiled coil</keyword>
<dbReference type="SUPFAM" id="SSF55785">
    <property type="entry name" value="PYP-like sensor domain (PAS domain)"/>
    <property type="match status" value="2"/>
</dbReference>
<dbReference type="PROSITE" id="PS50122">
    <property type="entry name" value="CHEB"/>
    <property type="match status" value="1"/>
</dbReference>
<keyword evidence="21" id="KW-1185">Reference proteome</keyword>
<feature type="region of interest" description="Disordered" evidence="15">
    <location>
        <begin position="1"/>
        <end position="27"/>
    </location>
</feature>
<name>A0A8J7L958_9NOST</name>
<dbReference type="PROSITE" id="PS50109">
    <property type="entry name" value="HIS_KIN"/>
    <property type="match status" value="1"/>
</dbReference>
<dbReference type="PROSITE" id="PS50110">
    <property type="entry name" value="RESPONSE_REGULATORY"/>
    <property type="match status" value="1"/>
</dbReference>
<dbReference type="PROSITE" id="PS50123">
    <property type="entry name" value="CHER"/>
    <property type="match status" value="1"/>
</dbReference>
<reference evidence="20 21" key="1">
    <citation type="journal article" date="2021" name="Int. J. Syst. Evol. Microbiol.">
        <title>Amazonocrinis nigriterrae gen. nov., sp. nov., Atlanticothrix silvestris gen. nov., sp. nov. and Dendronalium phyllosphericum gen. nov., sp. nov., nostocacean cyanobacteria from Brazilian environments.</title>
        <authorList>
            <person name="Alvarenga D.O."/>
            <person name="Andreote A.P.D."/>
            <person name="Branco L.H.Z."/>
            <person name="Delbaje E."/>
            <person name="Cruz R.B."/>
            <person name="Varani A.M."/>
            <person name="Fiore M.F."/>
        </authorList>
    </citation>
    <scope>NUCLEOTIDE SEQUENCE [LARGE SCALE GENOMIC DNA]</scope>
    <source>
        <strain evidence="20 21">CENA67</strain>
    </source>
</reference>
<evidence type="ECO:0000313" key="21">
    <source>
        <dbReference type="Proteomes" id="UP000632766"/>
    </source>
</evidence>
<dbReference type="Gene3D" id="3.30.450.20">
    <property type="entry name" value="PAS domain"/>
    <property type="match status" value="2"/>
</dbReference>
<dbReference type="CDD" id="cd16434">
    <property type="entry name" value="CheB-CheR_fusion"/>
    <property type="match status" value="1"/>
</dbReference>
<evidence type="ECO:0000256" key="2">
    <source>
        <dbReference type="ARBA" id="ARBA00001541"/>
    </source>
</evidence>
<dbReference type="GO" id="GO:0000156">
    <property type="term" value="F:phosphorelay response regulator activity"/>
    <property type="evidence" value="ECO:0007669"/>
    <property type="project" value="InterPro"/>
</dbReference>
<dbReference type="PANTHER" id="PTHR24422">
    <property type="entry name" value="CHEMOTAXIS PROTEIN METHYLTRANSFERASE"/>
    <property type="match status" value="1"/>
</dbReference>
<evidence type="ECO:0000256" key="8">
    <source>
        <dbReference type="ARBA" id="ARBA00022679"/>
    </source>
</evidence>
<dbReference type="InterPro" id="IPR003661">
    <property type="entry name" value="HisK_dim/P_dom"/>
</dbReference>
<dbReference type="FunFam" id="3.30.565.10:FF:000010">
    <property type="entry name" value="Sensor histidine kinase RcsC"/>
    <property type="match status" value="1"/>
</dbReference>
<dbReference type="CDD" id="cd17580">
    <property type="entry name" value="REC_2_DhkD-like"/>
    <property type="match status" value="1"/>
</dbReference>
<feature type="modified residue" description="4-aspartylphosphate" evidence="13">
    <location>
        <position position="1335"/>
    </location>
</feature>
<dbReference type="GO" id="GO:0008984">
    <property type="term" value="F:protein-glutamate methylesterase activity"/>
    <property type="evidence" value="ECO:0007669"/>
    <property type="project" value="InterPro"/>
</dbReference>
<dbReference type="InterPro" id="IPR036097">
    <property type="entry name" value="HisK_dim/P_sf"/>
</dbReference>
<evidence type="ECO:0000256" key="6">
    <source>
        <dbReference type="ARBA" id="ARBA00022553"/>
    </source>
</evidence>
<dbReference type="InterPro" id="IPR000780">
    <property type="entry name" value="CheR_MeTrfase"/>
</dbReference>
<feature type="domain" description="CheR-type methyltransferase" evidence="19">
    <location>
        <begin position="227"/>
        <end position="502"/>
    </location>
</feature>
<dbReference type="InterPro" id="IPR022642">
    <property type="entry name" value="CheR_C"/>
</dbReference>
<evidence type="ECO:0000256" key="13">
    <source>
        <dbReference type="PROSITE-ProRule" id="PRU00169"/>
    </source>
</evidence>
<dbReference type="InterPro" id="IPR022641">
    <property type="entry name" value="CheR_N"/>
</dbReference>
<keyword evidence="8" id="KW-0808">Transferase</keyword>
<dbReference type="Gene3D" id="1.10.155.10">
    <property type="entry name" value="Chemotaxis receptor methyltransferase CheR, N-terminal domain"/>
    <property type="match status" value="1"/>
</dbReference>
<evidence type="ECO:0000256" key="11">
    <source>
        <dbReference type="ARBA" id="ARBA00074306"/>
    </source>
</evidence>
<feature type="coiled-coil region" evidence="14">
    <location>
        <begin position="998"/>
        <end position="1028"/>
    </location>
</feature>
<dbReference type="SUPFAM" id="SSF47384">
    <property type="entry name" value="Homodimeric domain of signal transducing histidine kinase"/>
    <property type="match status" value="1"/>
</dbReference>
<comment type="caution">
    <text evidence="20">The sequence shown here is derived from an EMBL/GenBank/DDBJ whole genome shotgun (WGS) entry which is preliminary data.</text>
</comment>
<dbReference type="Pfam" id="PF03705">
    <property type="entry name" value="CheR_N"/>
    <property type="match status" value="1"/>
</dbReference>
<dbReference type="GO" id="GO:0006935">
    <property type="term" value="P:chemotaxis"/>
    <property type="evidence" value="ECO:0007669"/>
    <property type="project" value="UniProtKB-UniRule"/>
</dbReference>
<dbReference type="GO" id="GO:0008983">
    <property type="term" value="F:protein-glutamate O-methyltransferase activity"/>
    <property type="evidence" value="ECO:0007669"/>
    <property type="project" value="UniProtKB-EC"/>
</dbReference>
<dbReference type="SMART" id="SM00387">
    <property type="entry name" value="HATPase_c"/>
    <property type="match status" value="1"/>
</dbReference>
<keyword evidence="6 13" id="KW-0597">Phosphoprotein</keyword>
<dbReference type="Gene3D" id="3.40.50.180">
    <property type="entry name" value="Methylesterase CheB, C-terminal domain"/>
    <property type="match status" value="1"/>
</dbReference>
<dbReference type="EMBL" id="JAECZC010000015">
    <property type="protein sequence ID" value="MBH8562666.1"/>
    <property type="molecule type" value="Genomic_DNA"/>
</dbReference>
<dbReference type="EC" id="2.7.13.3" evidence="4"/>
<proteinExistence type="inferred from homology"/>
<dbReference type="SMART" id="SM00448">
    <property type="entry name" value="REC"/>
    <property type="match status" value="1"/>
</dbReference>
<dbReference type="InterPro" id="IPR003594">
    <property type="entry name" value="HATPase_dom"/>
</dbReference>
<comment type="similarity">
    <text evidence="3">In the N-terminal section; belongs to the phytochrome family.</text>
</comment>
<feature type="active site" evidence="12">
    <location>
        <position position="41"/>
    </location>
</feature>
<dbReference type="Pfam" id="PF01739">
    <property type="entry name" value="CheR"/>
    <property type="match status" value="1"/>
</dbReference>
<dbReference type="SUPFAM" id="SSF52738">
    <property type="entry name" value="Methylesterase CheB, C-terminal domain"/>
    <property type="match status" value="1"/>
</dbReference>
<feature type="active site" evidence="12">
    <location>
        <position position="68"/>
    </location>
</feature>
<keyword evidence="9" id="KW-0949">S-adenosyl-L-methionine</keyword>